<gene>
    <name evidence="3" type="ORF">AFULGI_00002660</name>
</gene>
<dbReference type="InterPro" id="IPR042204">
    <property type="entry name" value="2Fe-2S-bd_N"/>
</dbReference>
<dbReference type="PRINTS" id="PR00411">
    <property type="entry name" value="PNDRDTASEI"/>
</dbReference>
<dbReference type="CDD" id="cd00207">
    <property type="entry name" value="fer2"/>
    <property type="match status" value="1"/>
</dbReference>
<dbReference type="GO" id="GO:0008115">
    <property type="term" value="F:sarcosine oxidase activity"/>
    <property type="evidence" value="ECO:0007669"/>
    <property type="project" value="UniProtKB-EC"/>
</dbReference>
<dbReference type="Pfam" id="PF07992">
    <property type="entry name" value="Pyr_redox_2"/>
    <property type="match status" value="1"/>
</dbReference>
<dbReference type="PROSITE" id="PS00197">
    <property type="entry name" value="2FE2S_FER_1"/>
    <property type="match status" value="1"/>
</dbReference>
<dbReference type="InterPro" id="IPR051691">
    <property type="entry name" value="Metab_Enz_Cyan_OpOx_G3PDH"/>
</dbReference>
<evidence type="ECO:0000313" key="4">
    <source>
        <dbReference type="Proteomes" id="UP000028501"/>
    </source>
</evidence>
<proteinExistence type="predicted"/>
<reference evidence="3 4" key="1">
    <citation type="submission" date="2013-07" db="EMBL/GenBank/DDBJ databases">
        <title>Genome of Archaeoglobus fulgidus.</title>
        <authorList>
            <person name="Fiebig A."/>
            <person name="Birkeland N.-K."/>
        </authorList>
    </citation>
    <scope>NUCLEOTIDE SEQUENCE [LARGE SCALE GENOMIC DNA]</scope>
    <source>
        <strain evidence="3 4">DSM 8774</strain>
    </source>
</reference>
<evidence type="ECO:0000256" key="1">
    <source>
        <dbReference type="ARBA" id="ARBA00023002"/>
    </source>
</evidence>
<dbReference type="RefSeq" id="WP_010877784.1">
    <property type="nucleotide sequence ID" value="NZ_CP006577.1"/>
</dbReference>
<dbReference type="EMBL" id="CP006577">
    <property type="protein sequence ID" value="AIG97092.1"/>
    <property type="molecule type" value="Genomic_DNA"/>
</dbReference>
<evidence type="ECO:0000313" key="3">
    <source>
        <dbReference type="EMBL" id="AIG97092.1"/>
    </source>
</evidence>
<dbReference type="InterPro" id="IPR001041">
    <property type="entry name" value="2Fe-2S_ferredoxin-type"/>
</dbReference>
<dbReference type="GO" id="GO:0051537">
    <property type="term" value="F:2 iron, 2 sulfur cluster binding"/>
    <property type="evidence" value="ECO:0007669"/>
    <property type="project" value="InterPro"/>
</dbReference>
<keyword evidence="1 3" id="KW-0560">Oxidoreductase</keyword>
<accession>A0A075WC48</accession>
<sequence length="534" mass="58353">MVRTEFGRLQEHPIVDFKRGKEVTIYLNGKPVKAYEGETVAAALYAAGVRVFSRSFRWHRPRGFFCAIGKCSACMMEVDGIPNVRTCKVYVRDGMQVRTQSGMPDAEKDVFSILDDVIDKVFPHGSHYTKFTTSKKAREFMVKRMRKFTGFGNPPKAVFQGRAELEEIETDVLVIGGGPGGMSAAINAGKYGAKVLLVDENPFLGGQLVKQTHRFFGSAKERAGTRGIKIAGILEEELNSIENVEVRRETRVFGIYNGEAGAYQRLNDDEGKLLRIKAKKIVVATGAYERTLIFENNDLPGVYGAGGVQTLMNVYGIKPGNMGLIVGSGNVGLILTYQLMQAGVNVAAIVEAMPRIGGYFVHAAKVRRLGVPIYVRHTILKAIGRKSVEGAVIAQLDDRWQPIPGTEKEIKCDFICVAVGLSPTHELLYQAGCEMKFVPELGGIVPLRTRFNETSVKGLYVAGDVAGIEEATAAIMEGRIAGIHAAVTLGYGGEEAKKELDEAVKEIEEFRAGPFGERIVCGLEKCTLESEVML</sequence>
<dbReference type="SUPFAM" id="SSF51905">
    <property type="entry name" value="FAD/NAD(P)-binding domain"/>
    <property type="match status" value="1"/>
</dbReference>
<dbReference type="Pfam" id="PF13510">
    <property type="entry name" value="Fer2_4"/>
    <property type="match status" value="1"/>
</dbReference>
<dbReference type="HOGENOM" id="CLU_030705_2_0_2"/>
<dbReference type="InterPro" id="IPR036188">
    <property type="entry name" value="FAD/NAD-bd_sf"/>
</dbReference>
<evidence type="ECO:0000259" key="2">
    <source>
        <dbReference type="PROSITE" id="PS51085"/>
    </source>
</evidence>
<dbReference type="InterPro" id="IPR036010">
    <property type="entry name" value="2Fe-2S_ferredoxin-like_sf"/>
</dbReference>
<dbReference type="Proteomes" id="UP000028501">
    <property type="component" value="Chromosome"/>
</dbReference>
<dbReference type="Gene3D" id="3.50.50.60">
    <property type="entry name" value="FAD/NAD(P)-binding domain"/>
    <property type="match status" value="2"/>
</dbReference>
<dbReference type="AlphaFoldDB" id="A0A075WC48"/>
<dbReference type="PANTHER" id="PTHR42949">
    <property type="entry name" value="ANAEROBIC GLYCEROL-3-PHOSPHATE DEHYDROGENASE SUBUNIT B"/>
    <property type="match status" value="1"/>
</dbReference>
<protein>
    <submittedName>
        <fullName evidence="3">Thioredoxin reductase</fullName>
        <ecNumber evidence="3">1.5.3.1</ecNumber>
    </submittedName>
</protein>
<dbReference type="EC" id="1.5.3.1" evidence="3"/>
<name>A0A075WC48_ARCFL</name>
<dbReference type="GeneID" id="24793808"/>
<dbReference type="InterPro" id="IPR023753">
    <property type="entry name" value="FAD/NAD-binding_dom"/>
</dbReference>
<dbReference type="PANTHER" id="PTHR42949:SF3">
    <property type="entry name" value="ANAEROBIC GLYCEROL-3-PHOSPHATE DEHYDROGENASE SUBUNIT B"/>
    <property type="match status" value="1"/>
</dbReference>
<dbReference type="InterPro" id="IPR006058">
    <property type="entry name" value="2Fe2S_fd_BS"/>
</dbReference>
<dbReference type="PROSITE" id="PS51085">
    <property type="entry name" value="2FE2S_FER_2"/>
    <property type="match status" value="1"/>
</dbReference>
<dbReference type="SUPFAM" id="SSF54292">
    <property type="entry name" value="2Fe-2S ferredoxin-like"/>
    <property type="match status" value="1"/>
</dbReference>
<dbReference type="PRINTS" id="PR00368">
    <property type="entry name" value="FADPNR"/>
</dbReference>
<feature type="domain" description="2Fe-2S ferredoxin-type" evidence="2">
    <location>
        <begin position="21"/>
        <end position="103"/>
    </location>
</feature>
<dbReference type="Gene3D" id="3.10.20.440">
    <property type="entry name" value="2Fe-2S iron-sulphur cluster binding domain, sarcosine oxidase, alpha subunit, N-terminal domain"/>
    <property type="match status" value="1"/>
</dbReference>
<organism evidence="3 4">
    <name type="scientific">Archaeoglobus fulgidus DSM 8774</name>
    <dbReference type="NCBI Taxonomy" id="1344584"/>
    <lineage>
        <taxon>Archaea</taxon>
        <taxon>Methanobacteriati</taxon>
        <taxon>Methanobacteriota</taxon>
        <taxon>Archaeoglobi</taxon>
        <taxon>Archaeoglobales</taxon>
        <taxon>Archaeoglobaceae</taxon>
        <taxon>Archaeoglobus</taxon>
    </lineage>
</organism>
<dbReference type="KEGG" id="afg:AFULGI_00002660"/>